<dbReference type="Proteomes" id="UP000016662">
    <property type="component" value="Unassembled WGS sequence"/>
</dbReference>
<proteinExistence type="predicted"/>
<evidence type="ECO:0008006" key="4">
    <source>
        <dbReference type="Google" id="ProtNLM"/>
    </source>
</evidence>
<accession>U2LZI2</accession>
<dbReference type="AlphaFoldDB" id="U2LZI2"/>
<dbReference type="EMBL" id="AWVF01000293">
    <property type="protein sequence ID" value="ERJ92493.1"/>
    <property type="molecule type" value="Genomic_DNA"/>
</dbReference>
<keyword evidence="1" id="KW-0472">Membrane</keyword>
<evidence type="ECO:0000256" key="1">
    <source>
        <dbReference type="SAM" id="Phobius"/>
    </source>
</evidence>
<evidence type="ECO:0000313" key="3">
    <source>
        <dbReference type="Proteomes" id="UP000016662"/>
    </source>
</evidence>
<dbReference type="STRING" id="411473.RUMCAL_02397"/>
<dbReference type="HOGENOM" id="CLU_1480985_0_0_9"/>
<sequence>MLHKQGDANMKRKTAQRNGAAILWAVLVMLMISLISAGIILVDRMYYMREQEENNRVQAKFYAESAITLVQQDILKEGTVTDETTGATYQSIFVSDGNTAETFTISLPDAGNWKCTVTVNHSVVNDSETDANKRRLSGEIYLTAKVTRNTAGSGEKELSEVCGKLSVPANATQWRWDGYYQL</sequence>
<reference evidence="2 3" key="1">
    <citation type="submission" date="2013-07" db="EMBL/GenBank/DDBJ databases">
        <authorList>
            <person name="Weinstock G."/>
            <person name="Sodergren E."/>
            <person name="Wylie T."/>
            <person name="Fulton L."/>
            <person name="Fulton R."/>
            <person name="Fronick C."/>
            <person name="O'Laughlin M."/>
            <person name="Godfrey J."/>
            <person name="Miner T."/>
            <person name="Herter B."/>
            <person name="Appelbaum E."/>
            <person name="Cordes M."/>
            <person name="Lek S."/>
            <person name="Wollam A."/>
            <person name="Pepin K.H."/>
            <person name="Palsikar V.B."/>
            <person name="Mitreva M."/>
            <person name="Wilson R.K."/>
        </authorList>
    </citation>
    <scope>NUCLEOTIDE SEQUENCE [LARGE SCALE GENOMIC DNA]</scope>
    <source>
        <strain evidence="2 3">ATCC 27760</strain>
    </source>
</reference>
<keyword evidence="1" id="KW-0812">Transmembrane</keyword>
<comment type="caution">
    <text evidence="2">The sequence shown here is derived from an EMBL/GenBank/DDBJ whole genome shotgun (WGS) entry which is preliminary data.</text>
</comment>
<gene>
    <name evidence="2" type="ORF">RUMCAL_02397</name>
</gene>
<keyword evidence="1" id="KW-1133">Transmembrane helix</keyword>
<keyword evidence="3" id="KW-1185">Reference proteome</keyword>
<feature type="transmembrane region" description="Helical" evidence="1">
    <location>
        <begin position="21"/>
        <end position="42"/>
    </location>
</feature>
<evidence type="ECO:0000313" key="2">
    <source>
        <dbReference type="EMBL" id="ERJ92493.1"/>
    </source>
</evidence>
<name>U2LZI2_9FIRM</name>
<organism evidence="2 3">
    <name type="scientific">Ruminococcus callidus ATCC 27760</name>
    <dbReference type="NCBI Taxonomy" id="411473"/>
    <lineage>
        <taxon>Bacteria</taxon>
        <taxon>Bacillati</taxon>
        <taxon>Bacillota</taxon>
        <taxon>Clostridia</taxon>
        <taxon>Eubacteriales</taxon>
        <taxon>Oscillospiraceae</taxon>
        <taxon>Ruminococcus</taxon>
    </lineage>
</organism>
<protein>
    <recommendedName>
        <fullName evidence="4">Type 4 fimbrial biogenesis protein PilX N-terminal domain-containing protein</fullName>
    </recommendedName>
</protein>
<dbReference type="PATRIC" id="fig|411473.3.peg.1996"/>